<dbReference type="PROSITE" id="PS51257">
    <property type="entry name" value="PROKAR_LIPOPROTEIN"/>
    <property type="match status" value="1"/>
</dbReference>
<proteinExistence type="predicted"/>
<protein>
    <recommendedName>
        <fullName evidence="3">Calx-beta domain-containing protein</fullName>
    </recommendedName>
</protein>
<evidence type="ECO:0000313" key="1">
    <source>
        <dbReference type="EMBL" id="MCV9389035.1"/>
    </source>
</evidence>
<organism evidence="1 2">
    <name type="scientific">Reichenbachiella ulvae</name>
    <dbReference type="NCBI Taxonomy" id="2980104"/>
    <lineage>
        <taxon>Bacteria</taxon>
        <taxon>Pseudomonadati</taxon>
        <taxon>Bacteroidota</taxon>
        <taxon>Cytophagia</taxon>
        <taxon>Cytophagales</taxon>
        <taxon>Reichenbachiellaceae</taxon>
        <taxon>Reichenbachiella</taxon>
    </lineage>
</organism>
<dbReference type="RefSeq" id="WP_264139938.1">
    <property type="nucleotide sequence ID" value="NZ_JAOYOD010000001.1"/>
</dbReference>
<gene>
    <name evidence="1" type="ORF">N7U62_20340</name>
</gene>
<reference evidence="1 2" key="1">
    <citation type="submission" date="2022-10" db="EMBL/GenBank/DDBJ databases">
        <title>Comparative genomics and taxonomic characterization of three novel marine species of genus Reichenbachiella exhibiting antioxidant and polysaccharide degradation activities.</title>
        <authorList>
            <person name="Muhammad N."/>
            <person name="Lee Y.-J."/>
            <person name="Ko J."/>
            <person name="Kim S.-G."/>
        </authorList>
    </citation>
    <scope>NUCLEOTIDE SEQUENCE [LARGE SCALE GENOMIC DNA]</scope>
    <source>
        <strain evidence="1 2">ABR2-5</strain>
    </source>
</reference>
<evidence type="ECO:0000313" key="2">
    <source>
        <dbReference type="Proteomes" id="UP001300692"/>
    </source>
</evidence>
<name>A0ABT3CZA6_9BACT</name>
<evidence type="ECO:0008006" key="3">
    <source>
        <dbReference type="Google" id="ProtNLM"/>
    </source>
</evidence>
<sequence length="292" mass="30546">MKKNNLYILLGLLFLVFSCEELEDPLSEASEVNNFVQFAADTPSEIEVVEGGSDFVITIQAPVSGGEDLLSTVSFSGTAEYGIDFEVVEGPGSNDAGAVISANATEAVIKVPYLPAGGEDLISDQVGFGIRFLTDLDTDGDKTLIVTLDGAVGAETSNLVFDGGRGPIRVSSEITIKDADCPSDLTGTWNSVTTGSAGTDQAYTVTITETSVNGVYDLSDITFGLYTDVYGESDNPVQFTDACDVISVVDQPDVVYGGDVFNATGTVNENGTISISWSNGFGDNGVTTLTKQ</sequence>
<comment type="caution">
    <text evidence="1">The sequence shown here is derived from an EMBL/GenBank/DDBJ whole genome shotgun (WGS) entry which is preliminary data.</text>
</comment>
<keyword evidence="2" id="KW-1185">Reference proteome</keyword>
<dbReference type="Proteomes" id="UP001300692">
    <property type="component" value="Unassembled WGS sequence"/>
</dbReference>
<dbReference type="EMBL" id="JAOYOD010000001">
    <property type="protein sequence ID" value="MCV9389035.1"/>
    <property type="molecule type" value="Genomic_DNA"/>
</dbReference>
<accession>A0ABT3CZA6</accession>